<dbReference type="Proteomes" id="UP000587991">
    <property type="component" value="Unassembled WGS sequence"/>
</dbReference>
<accession>A0A847SI69</accession>
<dbReference type="InterPro" id="IPR012899">
    <property type="entry name" value="LTXXQ"/>
</dbReference>
<dbReference type="Gene3D" id="1.20.120.1490">
    <property type="match status" value="1"/>
</dbReference>
<comment type="caution">
    <text evidence="1">The sequence shown here is derived from an EMBL/GenBank/DDBJ whole genome shotgun (WGS) entry which is preliminary data.</text>
</comment>
<protein>
    <submittedName>
        <fullName evidence="1">Periplasmic heavy metal sensor</fullName>
    </submittedName>
</protein>
<reference evidence="1 2" key="1">
    <citation type="submission" date="2020-04" db="EMBL/GenBank/DDBJ databases">
        <title>Draft genome of Leeia sp. IMCC25680.</title>
        <authorList>
            <person name="Song J."/>
            <person name="Cho J.-C."/>
        </authorList>
    </citation>
    <scope>NUCLEOTIDE SEQUENCE [LARGE SCALE GENOMIC DNA]</scope>
    <source>
        <strain evidence="1 2">IMCC25680</strain>
    </source>
</reference>
<gene>
    <name evidence="1" type="ORF">HF682_10410</name>
</gene>
<dbReference type="RefSeq" id="WP_168877228.1">
    <property type="nucleotide sequence ID" value="NZ_JABAIM010000002.1"/>
</dbReference>
<dbReference type="GO" id="GO:0042597">
    <property type="term" value="C:periplasmic space"/>
    <property type="evidence" value="ECO:0007669"/>
    <property type="project" value="InterPro"/>
</dbReference>
<dbReference type="AlphaFoldDB" id="A0A847SI69"/>
<dbReference type="EMBL" id="JABAIM010000002">
    <property type="protein sequence ID" value="NLR75572.1"/>
    <property type="molecule type" value="Genomic_DNA"/>
</dbReference>
<dbReference type="Pfam" id="PF07813">
    <property type="entry name" value="LTXXQ"/>
    <property type="match status" value="1"/>
</dbReference>
<name>A0A847SI69_9NEIS</name>
<evidence type="ECO:0000313" key="1">
    <source>
        <dbReference type="EMBL" id="NLR75572.1"/>
    </source>
</evidence>
<proteinExistence type="predicted"/>
<sequence>MFERIKMMKHRIRMHRWQRRALLASSMGLVLAGGVYAMSPNGGCAGPANFMQHGNPEVMQAHLQNRLKSALQEVGATPEQQAKLMQSATKAFAAMRDMRPDARQGEELKQLLSSPTLDTAKLEALRAERIKRMDEASRQMSGWITEVAQTLTPEQRVKLMERMLPQRGHFGHHG</sequence>
<organism evidence="1 2">
    <name type="scientific">Leeia aquatica</name>
    <dbReference type="NCBI Taxonomy" id="2725557"/>
    <lineage>
        <taxon>Bacteria</taxon>
        <taxon>Pseudomonadati</taxon>
        <taxon>Pseudomonadota</taxon>
        <taxon>Betaproteobacteria</taxon>
        <taxon>Neisseriales</taxon>
        <taxon>Leeiaceae</taxon>
        <taxon>Leeia</taxon>
    </lineage>
</organism>
<keyword evidence="2" id="KW-1185">Reference proteome</keyword>
<evidence type="ECO:0000313" key="2">
    <source>
        <dbReference type="Proteomes" id="UP000587991"/>
    </source>
</evidence>